<dbReference type="EMBL" id="JOSX01000013">
    <property type="protein sequence ID" value="KEK15638.1"/>
    <property type="molecule type" value="Genomic_DNA"/>
</dbReference>
<keyword evidence="1 4" id="KW-0808">Transferase</keyword>
<dbReference type="PANTHER" id="PTHR43072:SF23">
    <property type="entry name" value="UPF0039 PROTEIN C11D3.02C"/>
    <property type="match status" value="1"/>
</dbReference>
<dbReference type="Pfam" id="PF00583">
    <property type="entry name" value="Acetyltransf_1"/>
    <property type="match status" value="1"/>
</dbReference>
<gene>
    <name evidence="4" type="ORF">LR3_07675</name>
</gene>
<evidence type="ECO:0000256" key="1">
    <source>
        <dbReference type="ARBA" id="ARBA00022679"/>
    </source>
</evidence>
<name>A0A073JMR6_LIMRT</name>
<evidence type="ECO:0000313" key="5">
    <source>
        <dbReference type="Proteomes" id="UP000027731"/>
    </source>
</evidence>
<comment type="caution">
    <text evidence="4">The sequence shown here is derived from an EMBL/GenBank/DDBJ whole genome shotgun (WGS) entry which is preliminary data.</text>
</comment>
<sequence>MDYQIRLATMDDLPAIVDIFNQAIPLQVNDESAPIEIADRREWFLQFDSTHPIWVATMDDQVIAWCALEYFYPHPAYDHSAQIAIYIREDYRRQHLGHDLLTYAQKQIEDHLDIRTVIAYIYIENQASYRLFTSCGYKECGKLPQISEINGQMRSLYMMGRHFNE</sequence>
<dbReference type="InterPro" id="IPR016181">
    <property type="entry name" value="Acyl_CoA_acyltransferase"/>
</dbReference>
<dbReference type="Gene3D" id="3.40.630.30">
    <property type="match status" value="1"/>
</dbReference>
<proteinExistence type="predicted"/>
<feature type="domain" description="N-acetyltransferase" evidence="3">
    <location>
        <begin position="3"/>
        <end position="164"/>
    </location>
</feature>
<reference evidence="4 5" key="1">
    <citation type="submission" date="2014-06" db="EMBL/GenBank/DDBJ databases">
        <title>Genetic determinant of reutericyclin biosynthesis of Lactobacillus reuteri.</title>
        <authorList>
            <person name="Lin X."/>
            <person name="Duar R."/>
            <person name="Walter J."/>
            <person name="Gaenzle M."/>
        </authorList>
    </citation>
    <scope>NUCLEOTIDE SEQUENCE [LARGE SCALE GENOMIC DNA]</scope>
    <source>
        <strain evidence="4 5">LTH2584</strain>
    </source>
</reference>
<dbReference type="GO" id="GO:0016747">
    <property type="term" value="F:acyltransferase activity, transferring groups other than amino-acyl groups"/>
    <property type="evidence" value="ECO:0007669"/>
    <property type="project" value="InterPro"/>
</dbReference>
<dbReference type="PANTHER" id="PTHR43072">
    <property type="entry name" value="N-ACETYLTRANSFERASE"/>
    <property type="match status" value="1"/>
</dbReference>
<dbReference type="PROSITE" id="PS51186">
    <property type="entry name" value="GNAT"/>
    <property type="match status" value="1"/>
</dbReference>
<protein>
    <submittedName>
        <fullName evidence="4">GCN5 family acetyltransferase</fullName>
    </submittedName>
</protein>
<dbReference type="SUPFAM" id="SSF55729">
    <property type="entry name" value="Acyl-CoA N-acyltransferases (Nat)"/>
    <property type="match status" value="1"/>
</dbReference>
<organism evidence="4 5">
    <name type="scientific">Limosilactobacillus reuteri</name>
    <name type="common">Lactobacillus reuteri</name>
    <dbReference type="NCBI Taxonomy" id="1598"/>
    <lineage>
        <taxon>Bacteria</taxon>
        <taxon>Bacillati</taxon>
        <taxon>Bacillota</taxon>
        <taxon>Bacilli</taxon>
        <taxon>Lactobacillales</taxon>
        <taxon>Lactobacillaceae</taxon>
        <taxon>Limosilactobacillus</taxon>
    </lineage>
</organism>
<dbReference type="PATRIC" id="fig|1598.90.peg.966"/>
<dbReference type="CDD" id="cd04301">
    <property type="entry name" value="NAT_SF"/>
    <property type="match status" value="1"/>
</dbReference>
<dbReference type="AlphaFoldDB" id="A0A073JMR6"/>
<keyword evidence="2" id="KW-0012">Acyltransferase</keyword>
<evidence type="ECO:0000313" key="4">
    <source>
        <dbReference type="EMBL" id="KEK15638.1"/>
    </source>
</evidence>
<evidence type="ECO:0000259" key="3">
    <source>
        <dbReference type="PROSITE" id="PS51186"/>
    </source>
</evidence>
<dbReference type="Proteomes" id="UP000027731">
    <property type="component" value="Unassembled WGS sequence"/>
</dbReference>
<evidence type="ECO:0000256" key="2">
    <source>
        <dbReference type="ARBA" id="ARBA00023315"/>
    </source>
</evidence>
<accession>A0A073JMR6</accession>
<dbReference type="InterPro" id="IPR000182">
    <property type="entry name" value="GNAT_dom"/>
</dbReference>